<dbReference type="EMBL" id="JANAVB010020400">
    <property type="protein sequence ID" value="KAJ6827106.1"/>
    <property type="molecule type" value="Genomic_DNA"/>
</dbReference>
<feature type="compositionally biased region" description="Polar residues" evidence="1">
    <location>
        <begin position="382"/>
        <end position="405"/>
    </location>
</feature>
<feature type="region of interest" description="Disordered" evidence="1">
    <location>
        <begin position="1494"/>
        <end position="1659"/>
    </location>
</feature>
<dbReference type="SMART" id="SM00444">
    <property type="entry name" value="GYF"/>
    <property type="match status" value="1"/>
</dbReference>
<feature type="compositionally biased region" description="Low complexity" evidence="1">
    <location>
        <begin position="1507"/>
        <end position="1519"/>
    </location>
</feature>
<dbReference type="InterPro" id="IPR003169">
    <property type="entry name" value="GYF"/>
</dbReference>
<feature type="region of interest" description="Disordered" evidence="1">
    <location>
        <begin position="380"/>
        <end position="449"/>
    </location>
</feature>
<dbReference type="Pfam" id="PF02213">
    <property type="entry name" value="GYF"/>
    <property type="match status" value="1"/>
</dbReference>
<dbReference type="CDD" id="cd00072">
    <property type="entry name" value="GYF"/>
    <property type="match status" value="1"/>
</dbReference>
<feature type="compositionally biased region" description="Polar residues" evidence="1">
    <location>
        <begin position="1697"/>
        <end position="1724"/>
    </location>
</feature>
<dbReference type="PROSITE" id="PS50829">
    <property type="entry name" value="GYF"/>
    <property type="match status" value="1"/>
</dbReference>
<dbReference type="InterPro" id="IPR035445">
    <property type="entry name" value="GYF-like_dom_sf"/>
</dbReference>
<feature type="compositionally biased region" description="Basic and acidic residues" evidence="1">
    <location>
        <begin position="408"/>
        <end position="428"/>
    </location>
</feature>
<comment type="caution">
    <text evidence="3">The sequence shown here is derived from an EMBL/GenBank/DDBJ whole genome shotgun (WGS) entry which is preliminary data.</text>
</comment>
<protein>
    <recommendedName>
        <fullName evidence="2">GYF domain-containing protein</fullName>
    </recommendedName>
</protein>
<dbReference type="PANTHER" id="PTHR47471:SF1">
    <property type="entry name" value="PROTEIN ESSENTIAL FOR POTEXVIRUS ACCUMULATION 1"/>
    <property type="match status" value="1"/>
</dbReference>
<feature type="domain" description="GYF" evidence="2">
    <location>
        <begin position="619"/>
        <end position="670"/>
    </location>
</feature>
<feature type="compositionally biased region" description="Basic and acidic residues" evidence="1">
    <location>
        <begin position="1227"/>
        <end position="1242"/>
    </location>
</feature>
<feature type="compositionally biased region" description="Basic and acidic residues" evidence="1">
    <location>
        <begin position="77"/>
        <end position="89"/>
    </location>
</feature>
<evidence type="ECO:0000313" key="4">
    <source>
        <dbReference type="Proteomes" id="UP001140949"/>
    </source>
</evidence>
<dbReference type="Gene3D" id="3.30.1490.40">
    <property type="match status" value="1"/>
</dbReference>
<feature type="compositionally biased region" description="Polar residues" evidence="1">
    <location>
        <begin position="1522"/>
        <end position="1541"/>
    </location>
</feature>
<accession>A0AAX6GEC5</accession>
<organism evidence="3 4">
    <name type="scientific">Iris pallida</name>
    <name type="common">Sweet iris</name>
    <dbReference type="NCBI Taxonomy" id="29817"/>
    <lineage>
        <taxon>Eukaryota</taxon>
        <taxon>Viridiplantae</taxon>
        <taxon>Streptophyta</taxon>
        <taxon>Embryophyta</taxon>
        <taxon>Tracheophyta</taxon>
        <taxon>Spermatophyta</taxon>
        <taxon>Magnoliopsida</taxon>
        <taxon>Liliopsida</taxon>
        <taxon>Asparagales</taxon>
        <taxon>Iridaceae</taxon>
        <taxon>Iridoideae</taxon>
        <taxon>Irideae</taxon>
        <taxon>Iris</taxon>
    </lineage>
</organism>
<feature type="compositionally biased region" description="Polar residues" evidence="1">
    <location>
        <begin position="1599"/>
        <end position="1620"/>
    </location>
</feature>
<feature type="compositionally biased region" description="Low complexity" evidence="1">
    <location>
        <begin position="1568"/>
        <end position="1578"/>
    </location>
</feature>
<gene>
    <name evidence="3" type="ORF">M6B38_367665</name>
</gene>
<evidence type="ECO:0000313" key="3">
    <source>
        <dbReference type="EMBL" id="KAJ6827106.1"/>
    </source>
</evidence>
<feature type="region of interest" description="Disordered" evidence="1">
    <location>
        <begin position="1672"/>
        <end position="1733"/>
    </location>
</feature>
<dbReference type="SUPFAM" id="SSF55277">
    <property type="entry name" value="GYF domain"/>
    <property type="match status" value="1"/>
</dbReference>
<feature type="compositionally biased region" description="Polar residues" evidence="1">
    <location>
        <begin position="282"/>
        <end position="294"/>
    </location>
</feature>
<dbReference type="PANTHER" id="PTHR47471">
    <property type="entry name" value="GYF DOMAIN-CONTAINING PROTEIN"/>
    <property type="match status" value="1"/>
</dbReference>
<feature type="compositionally biased region" description="Basic and acidic residues" evidence="1">
    <location>
        <begin position="145"/>
        <end position="204"/>
    </location>
</feature>
<proteinExistence type="predicted"/>
<feature type="region of interest" description="Disordered" evidence="1">
    <location>
        <begin position="492"/>
        <end position="517"/>
    </location>
</feature>
<feature type="region of interest" description="Disordered" evidence="1">
    <location>
        <begin position="1"/>
        <end position="297"/>
    </location>
</feature>
<feature type="compositionally biased region" description="Basic and acidic residues" evidence="1">
    <location>
        <begin position="97"/>
        <end position="137"/>
    </location>
</feature>
<dbReference type="Proteomes" id="UP001140949">
    <property type="component" value="Unassembled WGS sequence"/>
</dbReference>
<reference evidence="3" key="1">
    <citation type="journal article" date="2023" name="GigaByte">
        <title>Genome assembly of the bearded iris, Iris pallida Lam.</title>
        <authorList>
            <person name="Bruccoleri R.E."/>
            <person name="Oakeley E.J."/>
            <person name="Faust A.M.E."/>
            <person name="Altorfer M."/>
            <person name="Dessus-Babus S."/>
            <person name="Burckhardt D."/>
            <person name="Oertli M."/>
            <person name="Naumann U."/>
            <person name="Petersen F."/>
            <person name="Wong J."/>
        </authorList>
    </citation>
    <scope>NUCLEOTIDE SEQUENCE</scope>
    <source>
        <strain evidence="3">GSM-AAB239-AS_SAM_17_03QT</strain>
    </source>
</reference>
<feature type="compositionally biased region" description="Polar residues" evidence="1">
    <location>
        <begin position="1263"/>
        <end position="1272"/>
    </location>
</feature>
<feature type="compositionally biased region" description="Basic and acidic residues" evidence="1">
    <location>
        <begin position="1589"/>
        <end position="1598"/>
    </location>
</feature>
<sequence>MAAATDRTNADSPQNLPIGAPPAPKDMQGSDNPIPLSPQWLLPKPGESKLGISTGEPHSTPHHANNPDAVRAFGNGEDPHDTEKKRDVFRPSLYDSETGRRDRWRDEERETNSATRRDRWRETERELGDARKTERWLENTTRNSGEARRAPSERWADSAGRENNHDQRRENKWNNRWGPDDKESERREKWSDSGRDFEGSRERGPSNLTIHGKDMTGQVKDADKEGEQYSRAWRSNSSLARGRGDTSHHQPLAPNKQAHMFGSGRGKGENGPSVFSAGRGRVNSNTSSVNNGPSRSYPLGFVPERSEGVHGDPSILRYSRMKLLDVYRMNDVKSLRMSLEGFIEVPSLTIGEPLEPLALSAPTSEELVTLKGIEKGDIVSSGVPQVSKDGSTGKNSTDSSTSKQSRLGGREDSTYSDCKDESIDKMKGDQPSYLESPSYEKYSHPHGYDTNMSSSQTFHPYQENKFIPEAVRSDATIKIADDIGTKEVSMLGRTSSHNSIPWRSPSLGERSHESSRDFQDFSTQARARTSEMGWLHSQKVLDTDQRDGLVSSSYFRDESQWKNNDLHSELRRDSMIQKQSSEVLDQGKDGTVSNVHGDPFISRDKLSAGKFPPYQSPEELTLFYKDPHGRIQGPFSGSDLIGWFEAGYFGIDLQVRVAGAPADAPFSLLGDVMPHLRAKAIPPPGFGVAKPNDIMEVSNRGNFNSLGNAHSGVGELAAVQNAQRNRHEAATDAENRFIESLMSGNMSKSSSGHYSLPEVMQGYGGPTVGGESMKDMNYLLAQRVSLERQRSIPTSVPTSLPYWTGRDTSSMVSKSDIIPESPSPQSKFLPPVGEVPRQVPQQVDFLSLLQAAADKSPSPAVNSALPAWSSFPELRPLNNLVHGGMDIIKDRIDLQQNQHINSQTGFGAQQQRLHQQNQPSLTQILTQPGDLSSGVVPPEKLLASEISQDPQMLNLLQQQYLMSQIQLQSQTPLPTQLSLLDKYLLLKQQQQKQEQQQQQLLLQQQHLLSQVLSGHQSPQHFGEPSFGHLKASVPAGNASVDHLGLRQLYETLQNNQQVPVLTSLDGRSSTTPTPNLHAPLDVSYTVSRVPTPPQLPNEMFDHNIQPKELDPNLHQESKCHSNFVPKADLPISDTSFLSETMQNNAREVFLEQKSMAELDNTGKQNNQSDISYASTGENMASFSSDSIDDPVSVEGTQTADMISSVSNQVDDMKISSNSIPEASVAESVKDVEMREVKKPSEKKSKKQKNPKAKPVSDLGKGSSKITDNQQQLKPDFETEKANIGGRKGIEESTYSGSLKTGAAHSVASAEPLDSPPAPVMSSTNISGHEAGILEKKAEHGDVGMLSMNSQTTSSHRGWKPAPGLKPKSLVEIQLEEQHRLQREATVPDSSAPVILPSLPAPWVGLVANSDNQPGKDFAQSSSSTQIVSGSAEYPSISSKNRKSQLHDLLAEEVLAKSKEEHAAFLDEKLSSLQSLPEASVQADVSSVVDDFVEAKDTKKSRRKGAKAKAAGLKASPPAASVHLSTPPVSTERSKSTNQVQQAKELLPLPPAGPSLGDFVFWKGDQTNSSPAPAWSSDSAKIKKATSLREIQKEQEKRNPSVQQQIPIPTPAKVQSNQVNRGSGSSWPVPGSSPSKAASPSQTKVGSHASSQSKSRTEDDLFWGPLDQAKAKQSDFPSLANPSGGGGKGTPVKGSPGNSLARQKSSGGRASEHNISTSPITTHSFSKGKKDAGSKHSEAMDFRDWCEDELVKLTGSDDTSFLEFCMKQSASEAEMLLRENLGSMDRNHEFIDKFLNYKDFLAPDVIEMAFRAQSSRKKSNGDSLGSSKSGIIMERDADGGGGKKKGKKGKKVSPLVLGFNVVSNRIMMGEIQSVED</sequence>
<feature type="compositionally biased region" description="Polar residues" evidence="1">
    <location>
        <begin position="1641"/>
        <end position="1653"/>
    </location>
</feature>
<name>A0AAX6GEC5_IRIPA</name>
<feature type="compositionally biased region" description="Polar residues" evidence="1">
    <location>
        <begin position="492"/>
        <end position="501"/>
    </location>
</feature>
<keyword evidence="4" id="KW-1185">Reference proteome</keyword>
<evidence type="ECO:0000256" key="1">
    <source>
        <dbReference type="SAM" id="MobiDB-lite"/>
    </source>
</evidence>
<feature type="compositionally biased region" description="Polar residues" evidence="1">
    <location>
        <begin position="1204"/>
        <end position="1220"/>
    </location>
</feature>
<evidence type="ECO:0000259" key="2">
    <source>
        <dbReference type="PROSITE" id="PS50829"/>
    </source>
</evidence>
<feature type="region of interest" description="Disordered" evidence="1">
    <location>
        <begin position="1811"/>
        <end position="1849"/>
    </location>
</feature>
<feature type="compositionally biased region" description="Low complexity" evidence="1">
    <location>
        <begin position="1621"/>
        <end position="1640"/>
    </location>
</feature>
<feature type="compositionally biased region" description="Polar residues" evidence="1">
    <location>
        <begin position="1"/>
        <end position="15"/>
    </location>
</feature>
<feature type="region of interest" description="Disordered" evidence="1">
    <location>
        <begin position="1204"/>
        <end position="1324"/>
    </location>
</feature>
<reference evidence="3" key="2">
    <citation type="submission" date="2023-04" db="EMBL/GenBank/DDBJ databases">
        <authorList>
            <person name="Bruccoleri R.E."/>
            <person name="Oakeley E.J."/>
            <person name="Faust A.-M."/>
            <person name="Dessus-Babus S."/>
            <person name="Altorfer M."/>
            <person name="Burckhardt D."/>
            <person name="Oertli M."/>
            <person name="Naumann U."/>
            <person name="Petersen F."/>
            <person name="Wong J."/>
        </authorList>
    </citation>
    <scope>NUCLEOTIDE SEQUENCE</scope>
    <source>
        <strain evidence="3">GSM-AAB239-AS_SAM_17_03QT</strain>
        <tissue evidence="3">Leaf</tissue>
    </source>
</reference>